<evidence type="ECO:0000313" key="1">
    <source>
        <dbReference type="EMBL" id="CAH1207744.1"/>
    </source>
</evidence>
<sequence>MTNMVFVGDCEKVDLMLATALLLQAHQGESSAAVISDVQRHYRYFQEEVSGIAIRADQDAVGSEQYVLYDWHSLALPEIKMDKLFAVTTYDRSSLDMAGEIIRKHQVDGLIVLESDCAISPKYIRSLLPVKRWYSYYDYPWRRINWVFDGRVGLRRIEKDFAQTIGDLVQDVADISENELKKLWMYAKKRGA</sequence>
<dbReference type="RefSeq" id="WP_236343078.1">
    <property type="nucleotide sequence ID" value="NZ_CAKMMF010000014.1"/>
</dbReference>
<gene>
    <name evidence="1" type="ORF">PAECIP111893_02769</name>
</gene>
<comment type="caution">
    <text evidence="1">The sequence shown here is derived from an EMBL/GenBank/DDBJ whole genome shotgun (WGS) entry which is preliminary data.</text>
</comment>
<organism evidence="1 2">
    <name type="scientific">Paenibacillus plantiphilus</name>
    <dbReference type="NCBI Taxonomy" id="2905650"/>
    <lineage>
        <taxon>Bacteria</taxon>
        <taxon>Bacillati</taxon>
        <taxon>Bacillota</taxon>
        <taxon>Bacilli</taxon>
        <taxon>Bacillales</taxon>
        <taxon>Paenibacillaceae</taxon>
        <taxon>Paenibacillus</taxon>
    </lineage>
</organism>
<keyword evidence="2" id="KW-1185">Reference proteome</keyword>
<accession>A0ABM9C9D5</accession>
<proteinExistence type="predicted"/>
<evidence type="ECO:0000313" key="2">
    <source>
        <dbReference type="Proteomes" id="UP000838686"/>
    </source>
</evidence>
<protein>
    <submittedName>
        <fullName evidence="1">Uncharacterized protein</fullName>
    </submittedName>
</protein>
<name>A0ABM9C9D5_9BACL</name>
<dbReference type="EMBL" id="CAKMMF010000014">
    <property type="protein sequence ID" value="CAH1207744.1"/>
    <property type="molecule type" value="Genomic_DNA"/>
</dbReference>
<dbReference type="Proteomes" id="UP000838686">
    <property type="component" value="Unassembled WGS sequence"/>
</dbReference>
<reference evidence="1" key="1">
    <citation type="submission" date="2022-01" db="EMBL/GenBank/DDBJ databases">
        <authorList>
            <person name="Criscuolo A."/>
        </authorList>
    </citation>
    <scope>NUCLEOTIDE SEQUENCE</scope>
    <source>
        <strain evidence="1">CIP111893</strain>
    </source>
</reference>